<dbReference type="HOGENOM" id="CLU_146087_0_0_3"/>
<dbReference type="PANTHER" id="PTHR34543">
    <property type="entry name" value="PROTEIN ABA DEFICIENT 4, CHLOROPLASTIC"/>
    <property type="match status" value="1"/>
</dbReference>
<gene>
    <name evidence="2" type="ordered locus">cce_3604</name>
</gene>
<reference evidence="2 3" key="1">
    <citation type="journal article" date="2008" name="Proc. Natl. Acad. Sci. U.S.A.">
        <title>The genome of Cyanothece 51142, a unicellular diazotrophic cyanobacterium important in the marine nitrogen cycle.</title>
        <authorList>
            <person name="Welsh E.A."/>
            <person name="Liberton M."/>
            <person name="Stoeckel J."/>
            <person name="Loh T."/>
            <person name="Elvitigala T."/>
            <person name="Wang C."/>
            <person name="Wollam A."/>
            <person name="Fulton R.S."/>
            <person name="Clifton S.W."/>
            <person name="Jacobs J.M."/>
            <person name="Aurora R."/>
            <person name="Ghosh B.K."/>
            <person name="Sherman L.A."/>
            <person name="Smith R.D."/>
            <person name="Wilson R.K."/>
            <person name="Pakrasi H.B."/>
        </authorList>
    </citation>
    <scope>NUCLEOTIDE SEQUENCE [LARGE SCALE GENOMIC DNA]</scope>
    <source>
        <strain evidence="3">ATCC 51142 / BH68</strain>
    </source>
</reference>
<proteinExistence type="predicted"/>
<feature type="transmembrane region" description="Helical" evidence="1">
    <location>
        <begin position="37"/>
        <end position="56"/>
    </location>
</feature>
<dbReference type="eggNOG" id="ENOG5032Z94">
    <property type="taxonomic scope" value="Bacteria"/>
</dbReference>
<dbReference type="Pfam" id="PF14108">
    <property type="entry name" value="ABA4-like"/>
    <property type="match status" value="1"/>
</dbReference>
<feature type="transmembrane region" description="Helical" evidence="1">
    <location>
        <begin position="81"/>
        <end position="102"/>
    </location>
</feature>
<dbReference type="KEGG" id="cyt:cce_3604"/>
<dbReference type="STRING" id="43989.cce_3604"/>
<evidence type="ECO:0000256" key="1">
    <source>
        <dbReference type="SAM" id="Phobius"/>
    </source>
</evidence>
<evidence type="ECO:0000313" key="2">
    <source>
        <dbReference type="EMBL" id="ACB52952.1"/>
    </source>
</evidence>
<dbReference type="PANTHER" id="PTHR34543:SF1">
    <property type="entry name" value="PROTEIN ABA DEFICIENT 4, CHLOROPLASTIC"/>
    <property type="match status" value="1"/>
</dbReference>
<keyword evidence="1" id="KW-0812">Transmembrane</keyword>
<evidence type="ECO:0000313" key="3">
    <source>
        <dbReference type="Proteomes" id="UP000001203"/>
    </source>
</evidence>
<keyword evidence="3" id="KW-1185">Reference proteome</keyword>
<name>B1X0R3_CROS5</name>
<feature type="transmembrane region" description="Helical" evidence="1">
    <location>
        <begin position="6"/>
        <end position="25"/>
    </location>
</feature>
<protein>
    <recommendedName>
        <fullName evidence="4">DUF4281 domain-containing protein</fullName>
    </recommendedName>
</protein>
<dbReference type="EMBL" id="CP000806">
    <property type="protein sequence ID" value="ACB52952.1"/>
    <property type="molecule type" value="Genomic_DNA"/>
</dbReference>
<sequence>MVDLSLLFNIANIYALPFWLLMVILPKWGVTEKIMSSYLPFVPLAILYIYLFFGSLDPDSIEAFSNPTLPVLAQLFSKEPVMLTGWIHFIILDLFTGRYVYLQGREKGIFTVHSLILCFLAGPIGLLSHIVTFWIQSKMSNAEEIEASTT</sequence>
<dbReference type="InterPro" id="IPR025461">
    <property type="entry name" value="ABA4-like"/>
</dbReference>
<keyword evidence="1" id="KW-0472">Membrane</keyword>
<dbReference type="AlphaFoldDB" id="B1X0R3"/>
<dbReference type="OrthoDB" id="345237at2"/>
<organism evidence="2 3">
    <name type="scientific">Crocosphaera subtropica (strain ATCC 51142 / BH68)</name>
    <name type="common">Cyanothece sp. (strain ATCC 51142)</name>
    <dbReference type="NCBI Taxonomy" id="43989"/>
    <lineage>
        <taxon>Bacteria</taxon>
        <taxon>Bacillati</taxon>
        <taxon>Cyanobacteriota</taxon>
        <taxon>Cyanophyceae</taxon>
        <taxon>Oscillatoriophycideae</taxon>
        <taxon>Chroococcales</taxon>
        <taxon>Aphanothecaceae</taxon>
        <taxon>Crocosphaera</taxon>
        <taxon>Crocosphaera subtropica</taxon>
    </lineage>
</organism>
<keyword evidence="1" id="KW-1133">Transmembrane helix</keyword>
<evidence type="ECO:0008006" key="4">
    <source>
        <dbReference type="Google" id="ProtNLM"/>
    </source>
</evidence>
<accession>B1X0R3</accession>
<dbReference type="RefSeq" id="WP_009545234.1">
    <property type="nucleotide sequence ID" value="NC_010546.1"/>
</dbReference>
<dbReference type="Proteomes" id="UP000001203">
    <property type="component" value="Chromosome circular"/>
</dbReference>
<feature type="transmembrane region" description="Helical" evidence="1">
    <location>
        <begin position="114"/>
        <end position="135"/>
    </location>
</feature>